<evidence type="ECO:0000313" key="1">
    <source>
        <dbReference type="EMBL" id="MXO62524.1"/>
    </source>
</evidence>
<sequence length="186" mass="21150">MELTPEPLTEQEAGRVRAAIAHGTLMDAEIPAMQERDRAELAPGLEKLLRVWEALPEEVRETVLDDVGHKLDAQVIRYGAFEEAIRERLELIAYRRAPMVPGLYEAVKELRGIWEARGNQTGGNAYRSEEEGRAMHPMLDFIGKHVLALFPETGGETRDPAQRLRRAITQVETQLRKLRDVPAEYR</sequence>
<comment type="caution">
    <text evidence="1">The sequence shown here is derived from an EMBL/GenBank/DDBJ whole genome shotgun (WGS) entry which is preliminary data.</text>
</comment>
<proteinExistence type="predicted"/>
<reference evidence="1 2" key="1">
    <citation type="submission" date="2019-12" db="EMBL/GenBank/DDBJ databases">
        <title>Genomic-based taxomic classification of the family Erythrobacteraceae.</title>
        <authorList>
            <person name="Xu L."/>
        </authorList>
    </citation>
    <scope>NUCLEOTIDE SEQUENCE [LARGE SCALE GENOMIC DNA]</scope>
    <source>
        <strain evidence="1 2">MCCC 1A09965</strain>
    </source>
</reference>
<dbReference type="EMBL" id="WTYN01000001">
    <property type="protein sequence ID" value="MXO62524.1"/>
    <property type="molecule type" value="Genomic_DNA"/>
</dbReference>
<dbReference type="Proteomes" id="UP000445582">
    <property type="component" value="Unassembled WGS sequence"/>
</dbReference>
<name>A0A844YHT3_9SPHN</name>
<keyword evidence="2" id="KW-1185">Reference proteome</keyword>
<dbReference type="AlphaFoldDB" id="A0A844YHT3"/>
<organism evidence="1 2">
    <name type="scientific">Qipengyuania oceanensis</name>
    <dbReference type="NCBI Taxonomy" id="1463597"/>
    <lineage>
        <taxon>Bacteria</taxon>
        <taxon>Pseudomonadati</taxon>
        <taxon>Pseudomonadota</taxon>
        <taxon>Alphaproteobacteria</taxon>
        <taxon>Sphingomonadales</taxon>
        <taxon>Erythrobacteraceae</taxon>
        <taxon>Qipengyuania</taxon>
    </lineage>
</organism>
<gene>
    <name evidence="1" type="ORF">GRI48_05815</name>
</gene>
<protein>
    <submittedName>
        <fullName evidence="1">Uncharacterized protein</fullName>
    </submittedName>
</protein>
<dbReference type="RefSeq" id="WP_160672706.1">
    <property type="nucleotide sequence ID" value="NZ_WTYN01000001.1"/>
</dbReference>
<evidence type="ECO:0000313" key="2">
    <source>
        <dbReference type="Proteomes" id="UP000445582"/>
    </source>
</evidence>
<accession>A0A844YHT3</accession>